<organism evidence="2">
    <name type="scientific">Fusarium clavum</name>
    <dbReference type="NCBI Taxonomy" id="2594811"/>
    <lineage>
        <taxon>Eukaryota</taxon>
        <taxon>Fungi</taxon>
        <taxon>Dikarya</taxon>
        <taxon>Ascomycota</taxon>
        <taxon>Pezizomycotina</taxon>
        <taxon>Sordariomycetes</taxon>
        <taxon>Hypocreomycetidae</taxon>
        <taxon>Hypocreales</taxon>
        <taxon>Nectriaceae</taxon>
        <taxon>Fusarium</taxon>
        <taxon>Fusarium incarnatum-equiseti species complex</taxon>
    </lineage>
</organism>
<dbReference type="AlphaFoldDB" id="A0A090MKB6"/>
<comment type="caution">
    <text evidence="2">The sequence shown here is derived from an EMBL/GenBank/DDBJ whole genome shotgun (WGS) entry which is preliminary data.</text>
</comment>
<name>A0A090MKB6_9HYPO</name>
<gene>
    <name evidence="2" type="ORF">BN850_0117260</name>
</gene>
<dbReference type="EMBL" id="CBMI010004140">
    <property type="protein sequence ID" value="CEG05487.1"/>
    <property type="molecule type" value="Genomic_DNA"/>
</dbReference>
<feature type="region of interest" description="Disordered" evidence="1">
    <location>
        <begin position="260"/>
        <end position="283"/>
    </location>
</feature>
<sequence>MEGQTPITKSLHRLCVENPRLLVHPLFWTPKHLQVLHCRFHHLDSAALPPSPPLSPISNADPVDTEHYMKQLLNGRFAGGNETRSPFFYNKLELHTPECGFYKISKDLKLAQRPIIGYFVYEELVKQRRRSLKPRNHPVDGASNVPGERIYQRRLRELTPALWYEDPYLVCVLLSLAQRRCRSRKTTPEAFFVRLLVTNESDQTNAHVLRANIPSSLLHALDNPTDAMDNLVWPVIEHVQVPFASHATFSERMARQLLAGLKAKPPEEEPRVEKRKRDQLDAE</sequence>
<accession>A0A090MKB6</accession>
<feature type="compositionally biased region" description="Basic and acidic residues" evidence="1">
    <location>
        <begin position="264"/>
        <end position="283"/>
    </location>
</feature>
<reference evidence="2" key="1">
    <citation type="submission" date="2013-05" db="EMBL/GenBank/DDBJ databases">
        <title>Draft genome sequences of six wheat associated Fusarium spp. isolates.</title>
        <authorList>
            <person name="Moolhuijzen P.M."/>
            <person name="Manners J.M."/>
            <person name="Wilcox S."/>
            <person name="Bellgard M.I."/>
            <person name="Gardiner D.M."/>
        </authorList>
    </citation>
    <scope>NUCLEOTIDE SEQUENCE</scope>
    <source>
        <strain evidence="2">CS3069</strain>
    </source>
</reference>
<proteinExistence type="predicted"/>
<evidence type="ECO:0000313" key="2">
    <source>
        <dbReference type="EMBL" id="CEG05487.1"/>
    </source>
</evidence>
<evidence type="ECO:0000256" key="1">
    <source>
        <dbReference type="SAM" id="MobiDB-lite"/>
    </source>
</evidence>
<protein>
    <submittedName>
        <fullName evidence="2">WGS project CBMI000000000 data, contig CS3069_c004142</fullName>
    </submittedName>
</protein>